<dbReference type="Pfam" id="PF00486">
    <property type="entry name" value="Trans_reg_C"/>
    <property type="match status" value="1"/>
</dbReference>
<dbReference type="GO" id="GO:0003677">
    <property type="term" value="F:DNA binding"/>
    <property type="evidence" value="ECO:0007669"/>
    <property type="project" value="UniProtKB-UniRule"/>
</dbReference>
<evidence type="ECO:0000256" key="2">
    <source>
        <dbReference type="ARBA" id="ARBA00023125"/>
    </source>
</evidence>
<dbReference type="PROSITE" id="PS51755">
    <property type="entry name" value="OMPR_PHOB"/>
    <property type="match status" value="1"/>
</dbReference>
<keyword evidence="2 4" id="KW-0238">DNA-binding</keyword>
<evidence type="ECO:0000259" key="5">
    <source>
        <dbReference type="PROSITE" id="PS51755"/>
    </source>
</evidence>
<dbReference type="GO" id="GO:0006355">
    <property type="term" value="P:regulation of DNA-templated transcription"/>
    <property type="evidence" value="ECO:0007669"/>
    <property type="project" value="InterPro"/>
</dbReference>
<protein>
    <submittedName>
        <fullName evidence="6">Transcriptional regulator</fullName>
    </submittedName>
</protein>
<evidence type="ECO:0000313" key="7">
    <source>
        <dbReference type="Proteomes" id="UP000252118"/>
    </source>
</evidence>
<accession>A0A366EPR7</accession>
<dbReference type="GO" id="GO:0000160">
    <property type="term" value="P:phosphorelay signal transduction system"/>
    <property type="evidence" value="ECO:0007669"/>
    <property type="project" value="InterPro"/>
</dbReference>
<dbReference type="SMART" id="SM00862">
    <property type="entry name" value="Trans_reg_C"/>
    <property type="match status" value="1"/>
</dbReference>
<dbReference type="InterPro" id="IPR036388">
    <property type="entry name" value="WH-like_DNA-bd_sf"/>
</dbReference>
<feature type="domain" description="OmpR/PhoB-type" evidence="5">
    <location>
        <begin position="1"/>
        <end position="93"/>
    </location>
</feature>
<keyword evidence="3" id="KW-0804">Transcription</keyword>
<keyword evidence="1" id="KW-0805">Transcription regulation</keyword>
<dbReference type="Gene3D" id="1.10.10.10">
    <property type="entry name" value="Winged helix-like DNA-binding domain superfamily/Winged helix DNA-binding domain"/>
    <property type="match status" value="1"/>
</dbReference>
<dbReference type="Proteomes" id="UP000252118">
    <property type="component" value="Unassembled WGS sequence"/>
</dbReference>
<evidence type="ECO:0000256" key="1">
    <source>
        <dbReference type="ARBA" id="ARBA00023015"/>
    </source>
</evidence>
<evidence type="ECO:0000256" key="3">
    <source>
        <dbReference type="ARBA" id="ARBA00023163"/>
    </source>
</evidence>
<dbReference type="SUPFAM" id="SSF46894">
    <property type="entry name" value="C-terminal effector domain of the bipartite response regulators"/>
    <property type="match status" value="1"/>
</dbReference>
<dbReference type="RefSeq" id="WP_113969609.1">
    <property type="nucleotide sequence ID" value="NZ_QNRJ01000006.1"/>
</dbReference>
<dbReference type="InterPro" id="IPR016032">
    <property type="entry name" value="Sig_transdc_resp-reg_C-effctor"/>
</dbReference>
<reference evidence="6 7" key="1">
    <citation type="submission" date="2018-06" db="EMBL/GenBank/DDBJ databases">
        <title>Freshwater and sediment microbial communities from various areas in North America, analyzing microbe dynamics in response to fracking.</title>
        <authorList>
            <person name="Lamendella R."/>
        </authorList>
    </citation>
    <scope>NUCLEOTIDE SEQUENCE [LARGE SCALE GENOMIC DNA]</scope>
    <source>
        <strain evidence="6 7">97B</strain>
    </source>
</reference>
<sequence>MDNIKLLHNEYILKYHSEEIHFLRKEFLLFECLFRSPSRIFTRDELLDAVWTREEPTDRTVDDHIYRVRKKLKPLSSIMSVETIRGVGYKLKIREMVRENVLLKDDAVSSSMAMLFRKYHLYGQGDALKLLEENQSVLGFEMNIQNRLYLQFMKGNFKWIAESSDIPFWDRCYYLLHIYSYIARDKKKCLEYFTKATSNPNIPVDHRTELEWLNRLPLLVFNGQLEEAEILLAESKKVVHEKKVDGFIPLLSFIELYILLSKKEDDRITGRLLEIEKELEQYPFLREKASFMVIKGIASLYKRDAVEAKYYFDRGLDQFLQARYVPGLFISLNIILFYLTEFVRDRDLSQFYAIQLKRYEEEFQLVDLEFIIRNQLDAFL</sequence>
<dbReference type="AlphaFoldDB" id="A0A366EPR7"/>
<evidence type="ECO:0000256" key="4">
    <source>
        <dbReference type="PROSITE-ProRule" id="PRU01091"/>
    </source>
</evidence>
<dbReference type="EMBL" id="QNRJ01000006">
    <property type="protein sequence ID" value="RBP04407.1"/>
    <property type="molecule type" value="Genomic_DNA"/>
</dbReference>
<organism evidence="6 7">
    <name type="scientific">Rossellomorea aquimaris</name>
    <dbReference type="NCBI Taxonomy" id="189382"/>
    <lineage>
        <taxon>Bacteria</taxon>
        <taxon>Bacillati</taxon>
        <taxon>Bacillota</taxon>
        <taxon>Bacilli</taxon>
        <taxon>Bacillales</taxon>
        <taxon>Bacillaceae</taxon>
        <taxon>Rossellomorea</taxon>
    </lineage>
</organism>
<dbReference type="OrthoDB" id="54343at2"/>
<gene>
    <name evidence="6" type="ORF">DET59_106199</name>
</gene>
<feature type="DNA-binding region" description="OmpR/PhoB-type" evidence="4">
    <location>
        <begin position="1"/>
        <end position="93"/>
    </location>
</feature>
<comment type="caution">
    <text evidence="6">The sequence shown here is derived from an EMBL/GenBank/DDBJ whole genome shotgun (WGS) entry which is preliminary data.</text>
</comment>
<name>A0A366EPR7_9BACI</name>
<evidence type="ECO:0000313" key="6">
    <source>
        <dbReference type="EMBL" id="RBP04407.1"/>
    </source>
</evidence>
<proteinExistence type="predicted"/>
<dbReference type="InterPro" id="IPR001867">
    <property type="entry name" value="OmpR/PhoB-type_DNA-bd"/>
</dbReference>
<dbReference type="CDD" id="cd00383">
    <property type="entry name" value="trans_reg_C"/>
    <property type="match status" value="1"/>
</dbReference>